<gene>
    <name evidence="1" type="ORF">F4162_02690</name>
</gene>
<name>A0A6B1F6E3_9SYNE</name>
<dbReference type="AlphaFoldDB" id="A0A6B1F6E3"/>
<dbReference type="SUPFAM" id="SSF53335">
    <property type="entry name" value="S-adenosyl-L-methionine-dependent methyltransferases"/>
    <property type="match status" value="1"/>
</dbReference>
<protein>
    <submittedName>
        <fullName evidence="1">Methyltransferase domain-containing protein</fullName>
    </submittedName>
</protein>
<accession>A0A6B1F6E3</accession>
<keyword evidence="1" id="KW-0489">Methyltransferase</keyword>
<organism evidence="1">
    <name type="scientific">Synechococcus sp. SB0676_bin_10</name>
    <dbReference type="NCBI Taxonomy" id="2604869"/>
    <lineage>
        <taxon>Bacteria</taxon>
        <taxon>Bacillati</taxon>
        <taxon>Cyanobacteriota</taxon>
        <taxon>Cyanophyceae</taxon>
        <taxon>Synechococcales</taxon>
        <taxon>Synechococcaceae</taxon>
        <taxon>Synechococcus</taxon>
    </lineage>
</organism>
<sequence>MTTPDPGIRCAIGPAEALAYVREARLQRGVARRLAALWCGTLANRLPSGPRLDLGGGAGALAMAMARKGCPPLEVVDRNVSLLRLATGLQVRPWDLERGLPVAEPALLASSFALHWLARPLESLGQWCQALRPGGQLLLAVPTSGSFTSWRQAAHQANVAWTGLSLPSAQRLQGVLADQLRLHHCCLLQRSQGWPSPLAFFRHLKRSGLTGGAGGRLGPAEWRRLDRCWPRRPQGNVAVEWEVLITLAQKPGIGERIIKSRAVDAGLDRKRGKKQFPVVSPGLAP</sequence>
<reference evidence="1" key="1">
    <citation type="submission" date="2019-09" db="EMBL/GenBank/DDBJ databases">
        <title>Characterisation of the sponge microbiome using genome-centric metagenomics.</title>
        <authorList>
            <person name="Engelberts J.P."/>
            <person name="Robbins S.J."/>
            <person name="De Goeij J.M."/>
            <person name="Aranda M."/>
            <person name="Bell S.C."/>
            <person name="Webster N.S."/>
        </authorList>
    </citation>
    <scope>NUCLEOTIDE SEQUENCE</scope>
    <source>
        <strain evidence="1">SB0676_bin_10</strain>
    </source>
</reference>
<dbReference type="EMBL" id="VYDO01000099">
    <property type="protein sequence ID" value="MYG37918.1"/>
    <property type="molecule type" value="Genomic_DNA"/>
</dbReference>
<dbReference type="GO" id="GO:0032259">
    <property type="term" value="P:methylation"/>
    <property type="evidence" value="ECO:0007669"/>
    <property type="project" value="UniProtKB-KW"/>
</dbReference>
<dbReference type="GO" id="GO:0008168">
    <property type="term" value="F:methyltransferase activity"/>
    <property type="evidence" value="ECO:0007669"/>
    <property type="project" value="UniProtKB-KW"/>
</dbReference>
<comment type="caution">
    <text evidence="1">The sequence shown here is derived from an EMBL/GenBank/DDBJ whole genome shotgun (WGS) entry which is preliminary data.</text>
</comment>
<dbReference type="Gene3D" id="3.40.50.150">
    <property type="entry name" value="Vaccinia Virus protein VP39"/>
    <property type="match status" value="1"/>
</dbReference>
<evidence type="ECO:0000313" key="1">
    <source>
        <dbReference type="EMBL" id="MYG37918.1"/>
    </source>
</evidence>
<dbReference type="InterPro" id="IPR029063">
    <property type="entry name" value="SAM-dependent_MTases_sf"/>
</dbReference>
<dbReference type="Pfam" id="PF13489">
    <property type="entry name" value="Methyltransf_23"/>
    <property type="match status" value="1"/>
</dbReference>
<keyword evidence="1" id="KW-0808">Transferase</keyword>
<proteinExistence type="predicted"/>